<comment type="caution">
    <text evidence="6">The sequence shown here is derived from an EMBL/GenBank/DDBJ whole genome shotgun (WGS) entry which is preliminary data.</text>
</comment>
<evidence type="ECO:0000256" key="4">
    <source>
        <dbReference type="ARBA" id="ARBA00023136"/>
    </source>
</evidence>
<dbReference type="Proteomes" id="UP001431784">
    <property type="component" value="Unassembled WGS sequence"/>
</dbReference>
<feature type="transmembrane region" description="Helical" evidence="5">
    <location>
        <begin position="104"/>
        <end position="120"/>
    </location>
</feature>
<keyword evidence="7" id="KW-1185">Reference proteome</keyword>
<feature type="transmembrane region" description="Helical" evidence="5">
    <location>
        <begin position="74"/>
        <end position="92"/>
    </location>
</feature>
<evidence type="ECO:0000256" key="2">
    <source>
        <dbReference type="ARBA" id="ARBA00022692"/>
    </source>
</evidence>
<dbReference type="InterPro" id="IPR032808">
    <property type="entry name" value="DoxX"/>
</dbReference>
<comment type="subcellular location">
    <subcellularLocation>
        <location evidence="1">Membrane</location>
        <topology evidence="1">Multi-pass membrane protein</topology>
    </subcellularLocation>
</comment>
<evidence type="ECO:0000256" key="3">
    <source>
        <dbReference type="ARBA" id="ARBA00022989"/>
    </source>
</evidence>
<keyword evidence="3 5" id="KW-1133">Transmembrane helix</keyword>
<dbReference type="RefSeq" id="WP_274353519.1">
    <property type="nucleotide sequence ID" value="NZ_JAQZSM010000020.1"/>
</dbReference>
<keyword evidence="2 5" id="KW-0812">Transmembrane</keyword>
<organism evidence="6 7">
    <name type="scientific">Roseinatronobacter alkalisoli</name>
    <dbReference type="NCBI Taxonomy" id="3028235"/>
    <lineage>
        <taxon>Bacteria</taxon>
        <taxon>Pseudomonadati</taxon>
        <taxon>Pseudomonadota</taxon>
        <taxon>Alphaproteobacteria</taxon>
        <taxon>Rhodobacterales</taxon>
        <taxon>Paracoccaceae</taxon>
        <taxon>Roseinatronobacter</taxon>
    </lineage>
</organism>
<evidence type="ECO:0000256" key="1">
    <source>
        <dbReference type="ARBA" id="ARBA00004141"/>
    </source>
</evidence>
<evidence type="ECO:0000256" key="5">
    <source>
        <dbReference type="SAM" id="Phobius"/>
    </source>
</evidence>
<feature type="transmembrane region" description="Helical" evidence="5">
    <location>
        <begin position="46"/>
        <end position="68"/>
    </location>
</feature>
<evidence type="ECO:0000313" key="7">
    <source>
        <dbReference type="Proteomes" id="UP001431784"/>
    </source>
</evidence>
<evidence type="ECO:0000313" key="6">
    <source>
        <dbReference type="EMBL" id="MDD7972845.1"/>
    </source>
</evidence>
<dbReference type="Pfam" id="PF07681">
    <property type="entry name" value="DoxX"/>
    <property type="match status" value="1"/>
</dbReference>
<feature type="transmembrane region" description="Helical" evidence="5">
    <location>
        <begin position="6"/>
        <end position="25"/>
    </location>
</feature>
<accession>A0ABT5TDR6</accession>
<proteinExistence type="predicted"/>
<protein>
    <submittedName>
        <fullName evidence="6">DoxX family protein</fullName>
    </submittedName>
</protein>
<sequence>MSDTIDLFRLFQVICGAWFIPHLIGKIRHFGKAQGTFEAAGLKPGVVFLIAAIVMETVAVIGLGAGLAPRTGGLVGAMALLGAAYAVVRINGFNWRWQNMGPEYPLFWAMMCLIAGFIQPV</sequence>
<name>A0ABT5TDR6_9RHOB</name>
<gene>
    <name evidence="6" type="ORF">PUT78_17260</name>
</gene>
<reference evidence="6" key="1">
    <citation type="submission" date="2023-02" db="EMBL/GenBank/DDBJ databases">
        <title>Description of Roseinatronobacter alkalisoli sp. nov., an alkaliphilic bacerium isolated from soda soil.</title>
        <authorList>
            <person name="Wei W."/>
        </authorList>
    </citation>
    <scope>NUCLEOTIDE SEQUENCE</scope>
    <source>
        <strain evidence="6">HJB301</strain>
    </source>
</reference>
<keyword evidence="4 5" id="KW-0472">Membrane</keyword>
<dbReference type="EMBL" id="JAQZSM010000020">
    <property type="protein sequence ID" value="MDD7972845.1"/>
    <property type="molecule type" value="Genomic_DNA"/>
</dbReference>